<dbReference type="Proteomes" id="UP001300763">
    <property type="component" value="Unassembled WGS sequence"/>
</dbReference>
<dbReference type="EMBL" id="JAQZAO010000002">
    <property type="protein sequence ID" value="MDD7964440.1"/>
    <property type="molecule type" value="Genomic_DNA"/>
</dbReference>
<feature type="compositionally biased region" description="Basic and acidic residues" evidence="6">
    <location>
        <begin position="432"/>
        <end position="452"/>
    </location>
</feature>
<feature type="transmembrane region" description="Helical" evidence="7">
    <location>
        <begin position="44"/>
        <end position="62"/>
    </location>
</feature>
<feature type="compositionally biased region" description="Basic and acidic residues" evidence="6">
    <location>
        <begin position="306"/>
        <end position="352"/>
    </location>
</feature>
<evidence type="ECO:0000256" key="2">
    <source>
        <dbReference type="ARBA" id="ARBA00007362"/>
    </source>
</evidence>
<reference evidence="9 10" key="1">
    <citation type="submission" date="2023-02" db="EMBL/GenBank/DDBJ databases">
        <title>Genome sequencing required for Actinomycetospora new species description.</title>
        <authorList>
            <person name="Saimee Y."/>
            <person name="Duangmal K."/>
        </authorList>
    </citation>
    <scope>NUCLEOTIDE SEQUENCE [LARGE SCALE GENOMIC DNA]</scope>
    <source>
        <strain evidence="9 10">DW7H6</strain>
    </source>
</reference>
<feature type="transmembrane region" description="Helical" evidence="7">
    <location>
        <begin position="241"/>
        <end position="261"/>
    </location>
</feature>
<organism evidence="9 10">
    <name type="scientific">Actinomycetospora lemnae</name>
    <dbReference type="NCBI Taxonomy" id="3019891"/>
    <lineage>
        <taxon>Bacteria</taxon>
        <taxon>Bacillati</taxon>
        <taxon>Actinomycetota</taxon>
        <taxon>Actinomycetes</taxon>
        <taxon>Pseudonocardiales</taxon>
        <taxon>Pseudonocardiaceae</taxon>
        <taxon>Actinomycetospora</taxon>
    </lineage>
</organism>
<evidence type="ECO:0000256" key="7">
    <source>
        <dbReference type="SAM" id="Phobius"/>
    </source>
</evidence>
<evidence type="ECO:0000256" key="3">
    <source>
        <dbReference type="ARBA" id="ARBA00022692"/>
    </source>
</evidence>
<feature type="transmembrane region" description="Helical" evidence="7">
    <location>
        <begin position="18"/>
        <end position="38"/>
    </location>
</feature>
<feature type="transmembrane region" description="Helical" evidence="7">
    <location>
        <begin position="212"/>
        <end position="234"/>
    </location>
</feature>
<feature type="compositionally biased region" description="Gly residues" evidence="6">
    <location>
        <begin position="353"/>
        <end position="363"/>
    </location>
</feature>
<dbReference type="PANTHER" id="PTHR32322">
    <property type="entry name" value="INNER MEMBRANE TRANSPORTER"/>
    <property type="match status" value="1"/>
</dbReference>
<dbReference type="PANTHER" id="PTHR32322:SF2">
    <property type="entry name" value="EAMA DOMAIN-CONTAINING PROTEIN"/>
    <property type="match status" value="1"/>
</dbReference>
<keyword evidence="10" id="KW-1185">Reference proteome</keyword>
<evidence type="ECO:0000256" key="1">
    <source>
        <dbReference type="ARBA" id="ARBA00004141"/>
    </source>
</evidence>
<evidence type="ECO:0000256" key="5">
    <source>
        <dbReference type="ARBA" id="ARBA00023136"/>
    </source>
</evidence>
<accession>A0ABT5SNM6</accession>
<evidence type="ECO:0000259" key="8">
    <source>
        <dbReference type="Pfam" id="PF00892"/>
    </source>
</evidence>
<feature type="domain" description="EamA" evidence="8">
    <location>
        <begin position="149"/>
        <end position="280"/>
    </location>
</feature>
<feature type="region of interest" description="Disordered" evidence="6">
    <location>
        <begin position="417"/>
        <end position="483"/>
    </location>
</feature>
<keyword evidence="4 7" id="KW-1133">Transmembrane helix</keyword>
<feature type="transmembrane region" description="Helical" evidence="7">
    <location>
        <begin position="148"/>
        <end position="166"/>
    </location>
</feature>
<dbReference type="InterPro" id="IPR000620">
    <property type="entry name" value="EamA_dom"/>
</dbReference>
<feature type="transmembrane region" description="Helical" evidence="7">
    <location>
        <begin position="124"/>
        <end position="142"/>
    </location>
</feature>
<name>A0ABT5SNM6_9PSEU</name>
<proteinExistence type="inferred from homology"/>
<dbReference type="RefSeq" id="WP_274199003.1">
    <property type="nucleotide sequence ID" value="NZ_JAQZAO010000002.1"/>
</dbReference>
<evidence type="ECO:0000313" key="9">
    <source>
        <dbReference type="EMBL" id="MDD7964440.1"/>
    </source>
</evidence>
<evidence type="ECO:0000256" key="6">
    <source>
        <dbReference type="SAM" id="MobiDB-lite"/>
    </source>
</evidence>
<feature type="region of interest" description="Disordered" evidence="6">
    <location>
        <begin position="285"/>
        <end position="371"/>
    </location>
</feature>
<gene>
    <name evidence="9" type="ORF">PGB27_03685</name>
</gene>
<sequence length="483" mass="48145">MTPTLPASPSTSARTGAAMALAAMFSVQLGLALSVGLFERIGPAGTACLRLVLAGVLLLVIVRPRPTAFTRASLLACVALGTVTAGLTILFTEAIARIPLGTASALEFLGPLGVALVRGRGRARGWALLAAVGVVLLTHPWQSGLDPAGVAFALAAACCWAGYIVLTQRVGDHVTGITGLAVSMPVAGLVAGAVAGPGLVASAEAGGLDATVLLAGLGIALLLPVLPFTLELLALRRLTTAAFGTLMCLEPAIALGIGAVLLAQVPTLEAVVGIAAVVAAGVGAERSGARAGSPSGSGGGDEADEAADRGEHGQRHPDDQRRPDVAEPARRPHRDGGQERQDRHAEERHGQGGEHAGGPGGHRAAGLGVEPGADDVAGLGVRGGVDRDRRVAAVGDEGAVAVVAALAEGDALVDGQGARDAGTAGGQLQVADRGDQGHHPHHDPQDQQDRPPRGAGTAPAGGGRGAEELRHGASMIEPGARGY</sequence>
<comment type="caution">
    <text evidence="9">The sequence shown here is derived from an EMBL/GenBank/DDBJ whole genome shotgun (WGS) entry which is preliminary data.</text>
</comment>
<evidence type="ECO:0000313" key="10">
    <source>
        <dbReference type="Proteomes" id="UP001300763"/>
    </source>
</evidence>
<feature type="transmembrane region" description="Helical" evidence="7">
    <location>
        <begin position="98"/>
        <end position="117"/>
    </location>
</feature>
<feature type="transmembrane region" description="Helical" evidence="7">
    <location>
        <begin position="74"/>
        <end position="92"/>
    </location>
</feature>
<feature type="compositionally biased region" description="Low complexity" evidence="6">
    <location>
        <begin position="285"/>
        <end position="294"/>
    </location>
</feature>
<feature type="transmembrane region" description="Helical" evidence="7">
    <location>
        <begin position="178"/>
        <end position="200"/>
    </location>
</feature>
<comment type="subcellular location">
    <subcellularLocation>
        <location evidence="1">Membrane</location>
        <topology evidence="1">Multi-pass membrane protein</topology>
    </subcellularLocation>
</comment>
<keyword evidence="3 7" id="KW-0812">Transmembrane</keyword>
<protein>
    <submittedName>
        <fullName evidence="9">EamA family transporter</fullName>
    </submittedName>
</protein>
<dbReference type="InterPro" id="IPR050638">
    <property type="entry name" value="AA-Vitamin_Transporters"/>
</dbReference>
<keyword evidence="5 7" id="KW-0472">Membrane</keyword>
<evidence type="ECO:0000256" key="4">
    <source>
        <dbReference type="ARBA" id="ARBA00022989"/>
    </source>
</evidence>
<dbReference type="Pfam" id="PF00892">
    <property type="entry name" value="EamA"/>
    <property type="match status" value="1"/>
</dbReference>
<comment type="similarity">
    <text evidence="2">Belongs to the EamA transporter family.</text>
</comment>